<evidence type="ECO:0000313" key="1">
    <source>
        <dbReference type="EMBL" id="CAL1401962.1"/>
    </source>
</evidence>
<proteinExistence type="predicted"/>
<keyword evidence="2" id="KW-1185">Reference proteome</keyword>
<dbReference type="Proteomes" id="UP001497516">
    <property type="component" value="Chromosome 7"/>
</dbReference>
<protein>
    <submittedName>
        <fullName evidence="1">Uncharacterized protein</fullName>
    </submittedName>
</protein>
<accession>A0AAV2FVH5</accession>
<organism evidence="1 2">
    <name type="scientific">Linum trigynum</name>
    <dbReference type="NCBI Taxonomy" id="586398"/>
    <lineage>
        <taxon>Eukaryota</taxon>
        <taxon>Viridiplantae</taxon>
        <taxon>Streptophyta</taxon>
        <taxon>Embryophyta</taxon>
        <taxon>Tracheophyta</taxon>
        <taxon>Spermatophyta</taxon>
        <taxon>Magnoliopsida</taxon>
        <taxon>eudicotyledons</taxon>
        <taxon>Gunneridae</taxon>
        <taxon>Pentapetalae</taxon>
        <taxon>rosids</taxon>
        <taxon>fabids</taxon>
        <taxon>Malpighiales</taxon>
        <taxon>Linaceae</taxon>
        <taxon>Linum</taxon>
    </lineage>
</organism>
<name>A0AAV2FVH5_9ROSI</name>
<sequence>MLSPLIAKPRQRSHYWSLKKKKATALLAKGGVEAEQHGATTEQSLAWSPVEKRRIAGSWSPVEKKRIAVAWSPAAGNEKPDCAPLSRG</sequence>
<evidence type="ECO:0000313" key="2">
    <source>
        <dbReference type="Proteomes" id="UP001497516"/>
    </source>
</evidence>
<dbReference type="EMBL" id="OZ034820">
    <property type="protein sequence ID" value="CAL1401962.1"/>
    <property type="molecule type" value="Genomic_DNA"/>
</dbReference>
<gene>
    <name evidence="1" type="ORF">LTRI10_LOCUS41996</name>
</gene>
<reference evidence="1 2" key="1">
    <citation type="submission" date="2024-04" db="EMBL/GenBank/DDBJ databases">
        <authorList>
            <person name="Fracassetti M."/>
        </authorList>
    </citation>
    <scope>NUCLEOTIDE SEQUENCE [LARGE SCALE GENOMIC DNA]</scope>
</reference>
<dbReference type="AlphaFoldDB" id="A0AAV2FVH5"/>